<dbReference type="InterPro" id="IPR001466">
    <property type="entry name" value="Beta-lactam-related"/>
</dbReference>
<dbReference type="Proteomes" id="UP000318055">
    <property type="component" value="Chromosome"/>
</dbReference>
<dbReference type="PANTHER" id="PTHR43283">
    <property type="entry name" value="BETA-LACTAMASE-RELATED"/>
    <property type="match status" value="1"/>
</dbReference>
<dbReference type="PANTHER" id="PTHR43283:SF7">
    <property type="entry name" value="BETA-LACTAMASE-RELATED DOMAIN-CONTAINING PROTEIN"/>
    <property type="match status" value="1"/>
</dbReference>
<dbReference type="AlphaFoldDB" id="A0A518RIF8"/>
<feature type="signal peptide" evidence="1">
    <location>
        <begin position="1"/>
        <end position="17"/>
    </location>
</feature>
<evidence type="ECO:0000313" key="3">
    <source>
        <dbReference type="EMBL" id="QDX27222.1"/>
    </source>
</evidence>
<dbReference type="Gene3D" id="3.40.710.10">
    <property type="entry name" value="DD-peptidase/beta-lactamase superfamily"/>
    <property type="match status" value="1"/>
</dbReference>
<dbReference type="InterPro" id="IPR050789">
    <property type="entry name" value="Diverse_Enzym_Activities"/>
</dbReference>
<name>A0A518RIF8_9SPHN</name>
<keyword evidence="4" id="KW-1185">Reference proteome</keyword>
<sequence length="358" mass="37798">MKIALAALLLQAATAQTAPPIDAQAVDALVEASEFSGDIRIADAQGGGWGWVGTLPQPARGGEDGATWRWASVTKQVVAVLVMQEVVAGRVELDRPIAAYLPGFRSANAATVTVRQLLQHRSGLPNPDDSPVGTGGFPSYYQPGYAGSRDPLAGYCAGPVKGAPGGDWSYNNCDYSVLGALLEAVTGTPWAALVEQRIARPLKIDFLAAYPGERYTRIGMIEGKPEPAIDLASYGAAAGLYGSVDALARFDLALMDGTLLPKDALAVLWKGDPALGYMALGQWAFEAPLKGCDKPVRIIERRGGVGGVEVRNFILPEIGRAVIAFSDRAPFDFGEVWQGTGFSHDLLSAAACGKRIRE</sequence>
<evidence type="ECO:0000313" key="4">
    <source>
        <dbReference type="Proteomes" id="UP000318055"/>
    </source>
</evidence>
<organism evidence="3 4">
    <name type="scientific">Sphingomonas suaedae</name>
    <dbReference type="NCBI Taxonomy" id="2599297"/>
    <lineage>
        <taxon>Bacteria</taxon>
        <taxon>Pseudomonadati</taxon>
        <taxon>Pseudomonadota</taxon>
        <taxon>Alphaproteobacteria</taxon>
        <taxon>Sphingomonadales</taxon>
        <taxon>Sphingomonadaceae</taxon>
        <taxon>Sphingomonas</taxon>
    </lineage>
</organism>
<evidence type="ECO:0000259" key="2">
    <source>
        <dbReference type="Pfam" id="PF00144"/>
    </source>
</evidence>
<dbReference type="EMBL" id="CP042239">
    <property type="protein sequence ID" value="QDX27222.1"/>
    <property type="molecule type" value="Genomic_DNA"/>
</dbReference>
<dbReference type="SUPFAM" id="SSF56601">
    <property type="entry name" value="beta-lactamase/transpeptidase-like"/>
    <property type="match status" value="1"/>
</dbReference>
<protein>
    <submittedName>
        <fullName evidence="3">Beta-lactamase family protein</fullName>
    </submittedName>
</protein>
<proteinExistence type="predicted"/>
<dbReference type="OrthoDB" id="113033at2"/>
<gene>
    <name evidence="3" type="ORF">FPZ54_15215</name>
</gene>
<accession>A0A518RIF8</accession>
<reference evidence="3 4" key="1">
    <citation type="submission" date="2019-07" db="EMBL/GenBank/DDBJ databases">
        <title>Sphingomonas alkalisoli sp. nov., isolated from rhizosphere soil of Suaedae salsa.</title>
        <authorList>
            <person name="Zhang H."/>
            <person name="Xu L."/>
            <person name="Zhang J.-X."/>
            <person name="Sun J.-Q."/>
        </authorList>
    </citation>
    <scope>NUCLEOTIDE SEQUENCE [LARGE SCALE GENOMIC DNA]</scope>
    <source>
        <strain evidence="3 4">XS-10</strain>
    </source>
</reference>
<feature type="domain" description="Beta-lactamase-related" evidence="2">
    <location>
        <begin position="67"/>
        <end position="328"/>
    </location>
</feature>
<feature type="chain" id="PRO_5021947266" evidence="1">
    <location>
        <begin position="18"/>
        <end position="358"/>
    </location>
</feature>
<dbReference type="KEGG" id="ssua:FPZ54_15215"/>
<dbReference type="RefSeq" id="WP_145848586.1">
    <property type="nucleotide sequence ID" value="NZ_CP042239.1"/>
</dbReference>
<evidence type="ECO:0000256" key="1">
    <source>
        <dbReference type="SAM" id="SignalP"/>
    </source>
</evidence>
<dbReference type="Pfam" id="PF00144">
    <property type="entry name" value="Beta-lactamase"/>
    <property type="match status" value="1"/>
</dbReference>
<dbReference type="InterPro" id="IPR012338">
    <property type="entry name" value="Beta-lactam/transpept-like"/>
</dbReference>
<keyword evidence="1" id="KW-0732">Signal</keyword>